<name>A0A9P6VEZ9_9HELO</name>
<keyword evidence="2" id="KW-0812">Transmembrane</keyword>
<dbReference type="EMBL" id="VNKQ01000015">
    <property type="protein sequence ID" value="KAG0646612.1"/>
    <property type="molecule type" value="Genomic_DNA"/>
</dbReference>
<dbReference type="AlphaFoldDB" id="A0A9P6VEZ9"/>
<comment type="subcellular location">
    <subcellularLocation>
        <location evidence="1">Membrane</location>
    </subcellularLocation>
</comment>
<evidence type="ECO:0000256" key="1">
    <source>
        <dbReference type="ARBA" id="ARBA00004370"/>
    </source>
</evidence>
<evidence type="ECO:0000256" key="3">
    <source>
        <dbReference type="ARBA" id="ARBA00022792"/>
    </source>
</evidence>
<feature type="compositionally biased region" description="Acidic residues" evidence="6">
    <location>
        <begin position="141"/>
        <end position="151"/>
    </location>
</feature>
<feature type="compositionally biased region" description="Low complexity" evidence="6">
    <location>
        <begin position="152"/>
        <end position="164"/>
    </location>
</feature>
<feature type="region of interest" description="Disordered" evidence="6">
    <location>
        <begin position="1"/>
        <end position="48"/>
    </location>
</feature>
<evidence type="ECO:0000256" key="4">
    <source>
        <dbReference type="ARBA" id="ARBA00022989"/>
    </source>
</evidence>
<dbReference type="InterPro" id="IPR023395">
    <property type="entry name" value="MCP_dom_sf"/>
</dbReference>
<evidence type="ECO:0000256" key="6">
    <source>
        <dbReference type="SAM" id="MobiDB-lite"/>
    </source>
</evidence>
<keyword evidence="3" id="KW-0496">Mitochondrion</keyword>
<comment type="caution">
    <text evidence="7">The sequence shown here is derived from an EMBL/GenBank/DDBJ whole genome shotgun (WGS) entry which is preliminary data.</text>
</comment>
<keyword evidence="8" id="KW-1185">Reference proteome</keyword>
<proteinExistence type="predicted"/>
<feature type="region of interest" description="Disordered" evidence="6">
    <location>
        <begin position="135"/>
        <end position="167"/>
    </location>
</feature>
<gene>
    <name evidence="7" type="ORF">D0Z07_7508</name>
</gene>
<organism evidence="7 8">
    <name type="scientific">Hyphodiscus hymeniophilus</name>
    <dbReference type="NCBI Taxonomy" id="353542"/>
    <lineage>
        <taxon>Eukaryota</taxon>
        <taxon>Fungi</taxon>
        <taxon>Dikarya</taxon>
        <taxon>Ascomycota</taxon>
        <taxon>Pezizomycotina</taxon>
        <taxon>Leotiomycetes</taxon>
        <taxon>Helotiales</taxon>
        <taxon>Hyphodiscaceae</taxon>
        <taxon>Hyphodiscus</taxon>
    </lineage>
</organism>
<evidence type="ECO:0000256" key="2">
    <source>
        <dbReference type="ARBA" id="ARBA00022692"/>
    </source>
</evidence>
<accession>A0A9P6VEZ9</accession>
<protein>
    <submittedName>
        <fullName evidence="7">Fusion and transport ugo1</fullName>
    </submittedName>
</protein>
<evidence type="ECO:0000256" key="5">
    <source>
        <dbReference type="ARBA" id="ARBA00023136"/>
    </source>
</evidence>
<dbReference type="Proteomes" id="UP000785200">
    <property type="component" value="Unassembled WGS sequence"/>
</dbReference>
<keyword evidence="4" id="KW-1133">Transmembrane helix</keyword>
<dbReference type="GO" id="GO:0016020">
    <property type="term" value="C:membrane"/>
    <property type="evidence" value="ECO:0007669"/>
    <property type="project" value="UniProtKB-SubCell"/>
</dbReference>
<evidence type="ECO:0000313" key="8">
    <source>
        <dbReference type="Proteomes" id="UP000785200"/>
    </source>
</evidence>
<dbReference type="SUPFAM" id="SSF103506">
    <property type="entry name" value="Mitochondrial carrier"/>
    <property type="match status" value="1"/>
</dbReference>
<keyword evidence="3" id="KW-0999">Mitochondrion inner membrane</keyword>
<keyword evidence="5" id="KW-0472">Membrane</keyword>
<reference evidence="7" key="1">
    <citation type="submission" date="2019-07" db="EMBL/GenBank/DDBJ databases">
        <title>Hyphodiscus hymeniophilus genome sequencing and assembly.</title>
        <authorList>
            <person name="Kramer G."/>
            <person name="Nodwell J."/>
        </authorList>
    </citation>
    <scope>NUCLEOTIDE SEQUENCE</scope>
    <source>
        <strain evidence="7">ATCC 34498</strain>
    </source>
</reference>
<dbReference type="OrthoDB" id="77989at2759"/>
<evidence type="ECO:0000313" key="7">
    <source>
        <dbReference type="EMBL" id="KAG0646612.1"/>
    </source>
</evidence>
<sequence>MATSQGEPNPLRPYYIPPSIGIPQDTPGATSSGTHGLGPRNGSAASYASSAREMFSDIDYSDYMSDGSPSTFESIRKTLDEALYRYVSVLLSQPFDVAKTILQVRLQDGDEEAGVIPGIRDGAYGRFGTRSVHDNYYVPNSDDDSDPDEPDYFTSTTPSSSSFRSTRRLRELEQQAIANGHRDPSPPPGPSKPAYYLTLKKSDSIMEGVFSALFNVPDAGVIGGLGAVTEVADSPYPWASLVVAVTAFAFPQNVRLPNTFRLVLTPISHPKRSLIHNLRILPSYFCPNSLMLPTVLHSLITPTINHSMPLLLRTHLAIDPVLTPTTYSIFKFFARTAELFLKLPLETVLRRGQMSILTSKLYRFQTDDVFEPVIPIGPYRGTMGTMWSIVKEEGTSSRIIRVGSTKKTKTVERKGQGIEGLWRGWRVGMWGLVGVWGARAMGGGGSTGGEF</sequence>